<gene>
    <name evidence="1" type="ORF">ACFQJ4_01335</name>
</gene>
<dbReference type="InterPro" id="IPR050484">
    <property type="entry name" value="Transf_Hexapept/Carb_Anhydrase"/>
</dbReference>
<dbReference type="InterPro" id="IPR011004">
    <property type="entry name" value="Trimer_LpxA-like_sf"/>
</dbReference>
<dbReference type="Gene3D" id="2.160.10.10">
    <property type="entry name" value="Hexapeptide repeat proteins"/>
    <property type="match status" value="1"/>
</dbReference>
<dbReference type="RefSeq" id="WP_276234941.1">
    <property type="nucleotide sequence ID" value="NZ_CP119802.1"/>
</dbReference>
<dbReference type="EMBL" id="JBHTAP010000001">
    <property type="protein sequence ID" value="MFC7233950.1"/>
    <property type="molecule type" value="Genomic_DNA"/>
</dbReference>
<proteinExistence type="predicted"/>
<dbReference type="PANTHER" id="PTHR13061">
    <property type="entry name" value="DYNACTIN SUBUNIT P25"/>
    <property type="match status" value="1"/>
</dbReference>
<dbReference type="Proteomes" id="UP001596398">
    <property type="component" value="Unassembled WGS sequence"/>
</dbReference>
<dbReference type="InterPro" id="IPR047324">
    <property type="entry name" value="LbH_gamma_CA-like"/>
</dbReference>
<keyword evidence="2" id="KW-1185">Reference proteome</keyword>
<accession>A0ABD5ZKA2</accession>
<dbReference type="GeneID" id="79265612"/>
<protein>
    <submittedName>
        <fullName evidence="1">Gamma carbonic anhydrase family protein</fullName>
    </submittedName>
</protein>
<name>A0ABD5ZKA2_9EURY</name>
<dbReference type="AlphaFoldDB" id="A0ABD5ZKA2"/>
<evidence type="ECO:0000313" key="2">
    <source>
        <dbReference type="Proteomes" id="UP001596398"/>
    </source>
</evidence>
<dbReference type="SUPFAM" id="SSF51161">
    <property type="entry name" value="Trimeric LpxA-like enzymes"/>
    <property type="match status" value="1"/>
</dbReference>
<organism evidence="1 2">
    <name type="scientific">Halosegnis marinus</name>
    <dbReference type="NCBI Taxonomy" id="3034023"/>
    <lineage>
        <taxon>Archaea</taxon>
        <taxon>Methanobacteriati</taxon>
        <taxon>Methanobacteriota</taxon>
        <taxon>Stenosarchaea group</taxon>
        <taxon>Halobacteria</taxon>
        <taxon>Halobacteriales</taxon>
        <taxon>Natronomonadaceae</taxon>
        <taxon>Halosegnis</taxon>
    </lineage>
</organism>
<dbReference type="PANTHER" id="PTHR13061:SF29">
    <property type="entry name" value="GAMMA CARBONIC ANHYDRASE-LIKE 1, MITOCHONDRIAL-RELATED"/>
    <property type="match status" value="1"/>
</dbReference>
<sequence length="167" mass="17531">MVVRSLDGTEPEIHDSAYVDETAVVVGDVTLDADASVWPNAVLRGDRGHIRVGEGANVQDGAVCHEGADLKPGATVGHNAVVHAATVGERALVGMGAVVLDRSVVGTEAMVAANALVTEGTEIPPNTLVAGVPADPVREYDESPWAFAGEEYVRLKERHRDTSTRVE</sequence>
<dbReference type="CDD" id="cd04645">
    <property type="entry name" value="LbH_gamma_CA_like"/>
    <property type="match status" value="1"/>
</dbReference>
<evidence type="ECO:0000313" key="1">
    <source>
        <dbReference type="EMBL" id="MFC7233950.1"/>
    </source>
</evidence>
<reference evidence="1 2" key="1">
    <citation type="journal article" date="2019" name="Int. J. Syst. Evol. Microbiol.">
        <title>The Global Catalogue of Microorganisms (GCM) 10K type strain sequencing project: providing services to taxonomists for standard genome sequencing and annotation.</title>
        <authorList>
            <consortium name="The Broad Institute Genomics Platform"/>
            <consortium name="The Broad Institute Genome Sequencing Center for Infectious Disease"/>
            <person name="Wu L."/>
            <person name="Ma J."/>
        </authorList>
    </citation>
    <scope>NUCLEOTIDE SEQUENCE [LARGE SCALE GENOMIC DNA]</scope>
    <source>
        <strain evidence="1 2">DT85</strain>
    </source>
</reference>
<comment type="caution">
    <text evidence="1">The sequence shown here is derived from an EMBL/GenBank/DDBJ whole genome shotgun (WGS) entry which is preliminary data.</text>
</comment>